<dbReference type="CDD" id="cd17321">
    <property type="entry name" value="MFS_MMR_MDR_like"/>
    <property type="match status" value="1"/>
</dbReference>
<feature type="transmembrane region" description="Helical" evidence="8">
    <location>
        <begin position="241"/>
        <end position="259"/>
    </location>
</feature>
<evidence type="ECO:0000256" key="1">
    <source>
        <dbReference type="ARBA" id="ARBA00004651"/>
    </source>
</evidence>
<evidence type="ECO:0000313" key="11">
    <source>
        <dbReference type="Proteomes" id="UP000271554"/>
    </source>
</evidence>
<evidence type="ECO:0000313" key="10">
    <source>
        <dbReference type="EMBL" id="AYG84581.1"/>
    </source>
</evidence>
<feature type="transmembrane region" description="Helical" evidence="8">
    <location>
        <begin position="416"/>
        <end position="433"/>
    </location>
</feature>
<dbReference type="Gene3D" id="1.20.1720.10">
    <property type="entry name" value="Multidrug resistance protein D"/>
    <property type="match status" value="1"/>
</dbReference>
<evidence type="ECO:0000256" key="2">
    <source>
        <dbReference type="ARBA" id="ARBA00022448"/>
    </source>
</evidence>
<feature type="transmembrane region" description="Helical" evidence="8">
    <location>
        <begin position="280"/>
        <end position="303"/>
    </location>
</feature>
<evidence type="ECO:0000259" key="9">
    <source>
        <dbReference type="PROSITE" id="PS50850"/>
    </source>
</evidence>
<evidence type="ECO:0000256" key="6">
    <source>
        <dbReference type="ARBA" id="ARBA00023136"/>
    </source>
</evidence>
<dbReference type="OrthoDB" id="4080117at2"/>
<dbReference type="PANTHER" id="PTHR42718">
    <property type="entry name" value="MAJOR FACILITATOR SUPERFAMILY MULTIDRUG TRANSPORTER MFSC"/>
    <property type="match status" value="1"/>
</dbReference>
<dbReference type="PROSITE" id="PS50850">
    <property type="entry name" value="MFS"/>
    <property type="match status" value="1"/>
</dbReference>
<dbReference type="KEGG" id="shun:DWB77_06795"/>
<dbReference type="EMBL" id="CP032698">
    <property type="protein sequence ID" value="AYG84581.1"/>
    <property type="molecule type" value="Genomic_DNA"/>
</dbReference>
<dbReference type="GO" id="GO:0046677">
    <property type="term" value="P:response to antibiotic"/>
    <property type="evidence" value="ECO:0007669"/>
    <property type="project" value="UniProtKB-KW"/>
</dbReference>
<dbReference type="Proteomes" id="UP000271554">
    <property type="component" value="Chromosome"/>
</dbReference>
<feature type="transmembrane region" description="Helical" evidence="8">
    <location>
        <begin position="343"/>
        <end position="360"/>
    </location>
</feature>
<feature type="transmembrane region" description="Helical" evidence="8">
    <location>
        <begin position="120"/>
        <end position="138"/>
    </location>
</feature>
<feature type="transmembrane region" description="Helical" evidence="8">
    <location>
        <begin position="150"/>
        <end position="172"/>
    </location>
</feature>
<sequence>MTSSQPAPKVETAPPSGGGGGNGIALLVIAACQLMVVLDITIVNIALPHIQSALHFSTTSLAWVVSAYTLTFGGLLLLGGRAGDILGRRRVFMCGVLLFALASLFGGLSQNAGQLLAARAVQGVGGAIASPTALALITTTFTEGPARNRAFGVFAAVSAGGSAIGLLAGGVLVEWLDWRWVLFVNVPIAVLILLATPRHIKESERHAGHFDIAGATTSTLGMVALVYGFIRAAQEGWRDPFTLGSFAAAVVLLSAFVLVERRSQQPITPLHMFADRNRAGTYGMMLSLSAAIFGMFFFLTLFVQDVLGFSALQAGLAFLPVSAIIAVGAGLTSQLLPKYGPKPFMVTGAILAAGGLSWLTQTDIHSTYPGSILGPLLVFGLGMGLNFVSLTLMAVSGVPPHEAGAASGMLNVTQQVGGSLGLSILVTVFGTAGRNEARDQIPKFLGQADPAQRLMFRRTGQLPRPWSDQVLTSGVSMAFVVAAIFAVIAALIAVLAIQVRPSDLERLQGAGPPHS</sequence>
<evidence type="ECO:0000256" key="7">
    <source>
        <dbReference type="ARBA" id="ARBA00023251"/>
    </source>
</evidence>
<feature type="transmembrane region" description="Helical" evidence="8">
    <location>
        <begin position="475"/>
        <end position="497"/>
    </location>
</feature>
<feature type="transmembrane region" description="Helical" evidence="8">
    <location>
        <begin position="53"/>
        <end position="78"/>
    </location>
</feature>
<evidence type="ECO:0000256" key="5">
    <source>
        <dbReference type="ARBA" id="ARBA00022989"/>
    </source>
</evidence>
<dbReference type="GO" id="GO:0005886">
    <property type="term" value="C:plasma membrane"/>
    <property type="evidence" value="ECO:0007669"/>
    <property type="project" value="UniProtKB-SubCell"/>
</dbReference>
<accession>A0A387HP60</accession>
<organism evidence="10 11">
    <name type="scientific">Streptomyces hundungensis</name>
    <dbReference type="NCBI Taxonomy" id="1077946"/>
    <lineage>
        <taxon>Bacteria</taxon>
        <taxon>Bacillati</taxon>
        <taxon>Actinomycetota</taxon>
        <taxon>Actinomycetes</taxon>
        <taxon>Kitasatosporales</taxon>
        <taxon>Streptomycetaceae</taxon>
        <taxon>Streptomyces</taxon>
    </lineage>
</organism>
<dbReference type="AlphaFoldDB" id="A0A387HP60"/>
<feature type="transmembrane region" description="Helical" evidence="8">
    <location>
        <begin position="178"/>
        <end position="196"/>
    </location>
</feature>
<keyword evidence="4 8" id="KW-0812">Transmembrane</keyword>
<dbReference type="Pfam" id="PF07690">
    <property type="entry name" value="MFS_1"/>
    <property type="match status" value="1"/>
</dbReference>
<evidence type="ECO:0000256" key="8">
    <source>
        <dbReference type="SAM" id="Phobius"/>
    </source>
</evidence>
<feature type="transmembrane region" description="Helical" evidence="8">
    <location>
        <begin position="24"/>
        <end position="47"/>
    </location>
</feature>
<keyword evidence="3" id="KW-1003">Cell membrane</keyword>
<gene>
    <name evidence="10" type="primary">efpA_7</name>
    <name evidence="10" type="ORF">DWB77_06795</name>
</gene>
<feature type="transmembrane region" description="Helical" evidence="8">
    <location>
        <begin position="208"/>
        <end position="229"/>
    </location>
</feature>
<reference evidence="10 11" key="1">
    <citation type="submission" date="2018-10" db="EMBL/GenBank/DDBJ databases">
        <title>Relationship between Morphology and Antimicrobial Activity in Streptomyces.</title>
        <authorList>
            <person name="Kang H.J."/>
            <person name="Kim S.B."/>
        </authorList>
    </citation>
    <scope>NUCLEOTIDE SEQUENCE [LARGE SCALE GENOMIC DNA]</scope>
    <source>
        <strain evidence="10 11">BH38</strain>
    </source>
</reference>
<evidence type="ECO:0000256" key="3">
    <source>
        <dbReference type="ARBA" id="ARBA00022475"/>
    </source>
</evidence>
<dbReference type="InterPro" id="IPR036259">
    <property type="entry name" value="MFS_trans_sf"/>
</dbReference>
<feature type="domain" description="Major facilitator superfamily (MFS) profile" evidence="9">
    <location>
        <begin position="25"/>
        <end position="501"/>
    </location>
</feature>
<keyword evidence="2" id="KW-0813">Transport</keyword>
<dbReference type="SUPFAM" id="SSF103473">
    <property type="entry name" value="MFS general substrate transporter"/>
    <property type="match status" value="1"/>
</dbReference>
<feature type="transmembrane region" description="Helical" evidence="8">
    <location>
        <begin position="309"/>
        <end position="331"/>
    </location>
</feature>
<dbReference type="RefSeq" id="WP_120726070.1">
    <property type="nucleotide sequence ID" value="NZ_CP032698.1"/>
</dbReference>
<dbReference type="InterPro" id="IPR011701">
    <property type="entry name" value="MFS"/>
</dbReference>
<proteinExistence type="predicted"/>
<protein>
    <submittedName>
        <fullName evidence="10">Putative MFS-type transporter EfpA</fullName>
    </submittedName>
</protein>
<keyword evidence="7" id="KW-0046">Antibiotic resistance</keyword>
<dbReference type="PRINTS" id="PR01036">
    <property type="entry name" value="TCRTETB"/>
</dbReference>
<dbReference type="InterPro" id="IPR020846">
    <property type="entry name" value="MFS_dom"/>
</dbReference>
<comment type="subcellular location">
    <subcellularLocation>
        <location evidence="1">Cell membrane</location>
        <topology evidence="1">Multi-pass membrane protein</topology>
    </subcellularLocation>
</comment>
<feature type="transmembrane region" description="Helical" evidence="8">
    <location>
        <begin position="372"/>
        <end position="395"/>
    </location>
</feature>
<dbReference type="PANTHER" id="PTHR42718:SF46">
    <property type="entry name" value="BLR6921 PROTEIN"/>
    <property type="match status" value="1"/>
</dbReference>
<feature type="transmembrane region" description="Helical" evidence="8">
    <location>
        <begin position="90"/>
        <end position="108"/>
    </location>
</feature>
<keyword evidence="6 8" id="KW-0472">Membrane</keyword>
<evidence type="ECO:0000256" key="4">
    <source>
        <dbReference type="ARBA" id="ARBA00022692"/>
    </source>
</evidence>
<keyword evidence="5 8" id="KW-1133">Transmembrane helix</keyword>
<name>A0A387HP60_9ACTN</name>
<dbReference type="Gene3D" id="1.20.1250.20">
    <property type="entry name" value="MFS general substrate transporter like domains"/>
    <property type="match status" value="1"/>
</dbReference>
<dbReference type="GO" id="GO:0022857">
    <property type="term" value="F:transmembrane transporter activity"/>
    <property type="evidence" value="ECO:0007669"/>
    <property type="project" value="InterPro"/>
</dbReference>
<keyword evidence="11" id="KW-1185">Reference proteome</keyword>